<sequence length="248" mass="27617">MAESLHAQQFALALHLRDPQRHAPPPDIEPRRLAVYRALFFDNIAQLLASHFPVLHATLDGEAWHALLRAFCAEHRARTPLFPRVGGEFVSFLQQHRADAQRPWLAELAHYETVELEVQIDDAPLPPHDPHGDLLAGIPQLSPWLRLLRYRWPVQRIGPAWQPSAAPAQPTCLLARRDADGQVHFAELAPLAHALVERLRDGEHSGRALLLHLAAEHGQDPGVLLHDGTALLARLREQGSVLGTCLLA</sequence>
<evidence type="ECO:0000313" key="3">
    <source>
        <dbReference type="EMBL" id="PPU95796.1"/>
    </source>
</evidence>
<feature type="domain" description="Putative DNA-binding" evidence="1">
    <location>
        <begin position="8"/>
        <end position="93"/>
    </location>
</feature>
<protein>
    <submittedName>
        <fullName evidence="3">DUF2063 domain-containing protein</fullName>
    </submittedName>
</protein>
<dbReference type="AlphaFoldDB" id="A0A2S7ERQ0"/>
<dbReference type="Proteomes" id="UP000238261">
    <property type="component" value="Unassembled WGS sequence"/>
</dbReference>
<evidence type="ECO:0000259" key="2">
    <source>
        <dbReference type="Pfam" id="PF22106"/>
    </source>
</evidence>
<dbReference type="InterPro" id="IPR018640">
    <property type="entry name" value="DUF2063"/>
</dbReference>
<dbReference type="EMBL" id="MDEG01000022">
    <property type="protein sequence ID" value="PPU95796.1"/>
    <property type="molecule type" value="Genomic_DNA"/>
</dbReference>
<accession>A0A2S7ERQ0</accession>
<dbReference type="InterPro" id="IPR044922">
    <property type="entry name" value="DUF2063_N_sf"/>
</dbReference>
<evidence type="ECO:0000313" key="4">
    <source>
        <dbReference type="Proteomes" id="UP000238261"/>
    </source>
</evidence>
<dbReference type="Pfam" id="PF09836">
    <property type="entry name" value="DUF2063"/>
    <property type="match status" value="1"/>
</dbReference>
<keyword evidence="4" id="KW-1185">Reference proteome</keyword>
<dbReference type="OrthoDB" id="4146344at2"/>
<dbReference type="Gene3D" id="1.10.150.690">
    <property type="entry name" value="DUF2063"/>
    <property type="match status" value="1"/>
</dbReference>
<reference evidence="4" key="1">
    <citation type="submission" date="2016-08" db="EMBL/GenBank/DDBJ databases">
        <authorList>
            <person name="Merda D."/>
            <person name="Briand M."/>
            <person name="Taghouti G."/>
            <person name="Carrere S."/>
            <person name="Gouzy J."/>
            <person name="Portier P."/>
            <person name="Jacques M.-A."/>
            <person name="Fischer-Le Saux M."/>
        </authorList>
    </citation>
    <scope>NUCLEOTIDE SEQUENCE [LARGE SCALE GENOMIC DNA]</scope>
    <source>
        <strain evidence="4">CFBP1156</strain>
    </source>
</reference>
<feature type="domain" description="NGO1945-like C-terminal" evidence="2">
    <location>
        <begin position="142"/>
        <end position="236"/>
    </location>
</feature>
<dbReference type="RefSeq" id="WP_104558864.1">
    <property type="nucleotide sequence ID" value="NZ_CP043476.1"/>
</dbReference>
<dbReference type="Pfam" id="PF22106">
    <property type="entry name" value="NGO1945_C"/>
    <property type="match status" value="1"/>
</dbReference>
<gene>
    <name evidence="3" type="ORF">XhyaCFBP1156_17410</name>
</gene>
<organism evidence="3 4">
    <name type="scientific">Xanthomonas hyacinthi</name>
    <dbReference type="NCBI Taxonomy" id="56455"/>
    <lineage>
        <taxon>Bacteria</taxon>
        <taxon>Pseudomonadati</taxon>
        <taxon>Pseudomonadota</taxon>
        <taxon>Gammaproteobacteria</taxon>
        <taxon>Lysobacterales</taxon>
        <taxon>Lysobacteraceae</taxon>
        <taxon>Xanthomonas</taxon>
    </lineage>
</organism>
<dbReference type="Gene3D" id="3.90.930.50">
    <property type="match status" value="1"/>
</dbReference>
<proteinExistence type="predicted"/>
<name>A0A2S7ERQ0_9XANT</name>
<comment type="caution">
    <text evidence="3">The sequence shown here is derived from an EMBL/GenBank/DDBJ whole genome shotgun (WGS) entry which is preliminary data.</text>
</comment>
<evidence type="ECO:0000259" key="1">
    <source>
        <dbReference type="Pfam" id="PF09836"/>
    </source>
</evidence>
<dbReference type="InterPro" id="IPR054098">
    <property type="entry name" value="NGO1945-like_C"/>
</dbReference>